<dbReference type="Proteomes" id="UP000199701">
    <property type="component" value="Unassembled WGS sequence"/>
</dbReference>
<gene>
    <name evidence="1" type="ORF">SAMN05421659_102393</name>
</gene>
<sequence>MNDDLVQQVEDKVKELGYAIEIIESSADTTYFAVKENRRICLRRLYRKKNIFASLFAKKDMFVSLDDILIDHNVYEIIASKNDEDVELVNRVKNMTLDDKKTRLEAEILFQLVQLTIDSKKDEDIKLVDRIKNMKLEDLKTQFEVEISLQFI</sequence>
<dbReference type="RefSeq" id="WP_092450916.1">
    <property type="nucleotide sequence ID" value="NZ_FOJI01000002.1"/>
</dbReference>
<evidence type="ECO:0000313" key="1">
    <source>
        <dbReference type="EMBL" id="SEV96388.1"/>
    </source>
</evidence>
<dbReference type="AlphaFoldDB" id="A0A1I0N7J1"/>
<evidence type="ECO:0000313" key="2">
    <source>
        <dbReference type="Proteomes" id="UP000199701"/>
    </source>
</evidence>
<proteinExistence type="predicted"/>
<accession>A0A1I0N7J1</accession>
<keyword evidence="2" id="KW-1185">Reference proteome</keyword>
<protein>
    <submittedName>
        <fullName evidence="1">Uncharacterized protein</fullName>
    </submittedName>
</protein>
<reference evidence="1 2" key="1">
    <citation type="submission" date="2016-10" db="EMBL/GenBank/DDBJ databases">
        <authorList>
            <person name="de Groot N.N."/>
        </authorList>
    </citation>
    <scope>NUCLEOTIDE SEQUENCE [LARGE SCALE GENOMIC DNA]</scope>
    <source>
        <strain evidence="1 2">DSM 9179</strain>
    </source>
</reference>
<name>A0A1I0N7J1_9FIRM</name>
<dbReference type="EMBL" id="FOJI01000002">
    <property type="protein sequence ID" value="SEV96388.1"/>
    <property type="molecule type" value="Genomic_DNA"/>
</dbReference>
<organism evidence="1 2">
    <name type="scientific">[Clostridium] fimetarium</name>
    <dbReference type="NCBI Taxonomy" id="99656"/>
    <lineage>
        <taxon>Bacteria</taxon>
        <taxon>Bacillati</taxon>
        <taxon>Bacillota</taxon>
        <taxon>Clostridia</taxon>
        <taxon>Lachnospirales</taxon>
        <taxon>Lachnospiraceae</taxon>
    </lineage>
</organism>